<organism evidence="7 8">
    <name type="scientific">Lithocarpus litseifolius</name>
    <dbReference type="NCBI Taxonomy" id="425828"/>
    <lineage>
        <taxon>Eukaryota</taxon>
        <taxon>Viridiplantae</taxon>
        <taxon>Streptophyta</taxon>
        <taxon>Embryophyta</taxon>
        <taxon>Tracheophyta</taxon>
        <taxon>Spermatophyta</taxon>
        <taxon>Magnoliopsida</taxon>
        <taxon>eudicotyledons</taxon>
        <taxon>Gunneridae</taxon>
        <taxon>Pentapetalae</taxon>
        <taxon>rosids</taxon>
        <taxon>fabids</taxon>
        <taxon>Fagales</taxon>
        <taxon>Fagaceae</taxon>
        <taxon>Lithocarpus</taxon>
    </lineage>
</organism>
<evidence type="ECO:0000256" key="2">
    <source>
        <dbReference type="ARBA" id="ARBA00022801"/>
    </source>
</evidence>
<dbReference type="FunFam" id="3.40.50.300:FF:000326">
    <property type="entry name" value="P-loop containing nucleoside triphosphate hydrolase"/>
    <property type="match status" value="1"/>
</dbReference>
<dbReference type="InterPro" id="IPR014017">
    <property type="entry name" value="DNA_helicase_UvrD-like_C"/>
</dbReference>
<dbReference type="EMBL" id="JAZDWU010000004">
    <property type="protein sequence ID" value="KAL0005033.1"/>
    <property type="molecule type" value="Genomic_DNA"/>
</dbReference>
<dbReference type="Proteomes" id="UP001459277">
    <property type="component" value="Unassembled WGS sequence"/>
</dbReference>
<dbReference type="InterPro" id="IPR041677">
    <property type="entry name" value="DNA2/NAM7_AAA_11"/>
</dbReference>
<dbReference type="Gene3D" id="3.40.50.300">
    <property type="entry name" value="P-loop containing nucleotide triphosphate hydrolases"/>
    <property type="match status" value="4"/>
</dbReference>
<keyword evidence="4 5" id="KW-0067">ATP-binding</keyword>
<name>A0AAW2D5Q4_9ROSI</name>
<evidence type="ECO:0000256" key="3">
    <source>
        <dbReference type="ARBA" id="ARBA00022806"/>
    </source>
</evidence>
<dbReference type="InterPro" id="IPR014016">
    <property type="entry name" value="UvrD-like_ATP-bd"/>
</dbReference>
<evidence type="ECO:0000313" key="7">
    <source>
        <dbReference type="EMBL" id="KAL0005033.1"/>
    </source>
</evidence>
<keyword evidence="3 5" id="KW-0347">Helicase</keyword>
<gene>
    <name evidence="7" type="ORF">SO802_012594</name>
</gene>
<dbReference type="InterPro" id="IPR039904">
    <property type="entry name" value="TRANK1"/>
</dbReference>
<feature type="domain" description="UvrD-like helicase ATP-binding" evidence="6">
    <location>
        <begin position="978"/>
        <end position="1374"/>
    </location>
</feature>
<dbReference type="PROSITE" id="PS51198">
    <property type="entry name" value="UVRD_HELICASE_ATP_BIND"/>
    <property type="match status" value="1"/>
</dbReference>
<dbReference type="SUPFAM" id="SSF52540">
    <property type="entry name" value="P-loop containing nucleoside triphosphate hydrolases"/>
    <property type="match status" value="2"/>
</dbReference>
<feature type="binding site" evidence="5">
    <location>
        <begin position="999"/>
        <end position="1006"/>
    </location>
    <ligand>
        <name>ATP</name>
        <dbReference type="ChEBI" id="CHEBI:30616"/>
    </ligand>
</feature>
<comment type="caution">
    <text evidence="7">The sequence shown here is derived from an EMBL/GenBank/DDBJ whole genome shotgun (WGS) entry which is preliminary data.</text>
</comment>
<dbReference type="Pfam" id="PF13086">
    <property type="entry name" value="AAA_11"/>
    <property type="match status" value="1"/>
</dbReference>
<dbReference type="GO" id="GO:0005524">
    <property type="term" value="F:ATP binding"/>
    <property type="evidence" value="ECO:0007669"/>
    <property type="project" value="UniProtKB-UniRule"/>
</dbReference>
<evidence type="ECO:0000256" key="1">
    <source>
        <dbReference type="ARBA" id="ARBA00022741"/>
    </source>
</evidence>
<proteinExistence type="predicted"/>
<dbReference type="Pfam" id="PF13087">
    <property type="entry name" value="AAA_12"/>
    <property type="match status" value="1"/>
</dbReference>
<dbReference type="Pfam" id="PF00580">
    <property type="entry name" value="UvrD-helicase"/>
    <property type="match status" value="1"/>
</dbReference>
<dbReference type="CDD" id="cd18808">
    <property type="entry name" value="SF1_C_Upf1"/>
    <property type="match status" value="1"/>
</dbReference>
<dbReference type="GO" id="GO:0005694">
    <property type="term" value="C:chromosome"/>
    <property type="evidence" value="ECO:0007669"/>
    <property type="project" value="UniProtKB-ARBA"/>
</dbReference>
<dbReference type="InterPro" id="IPR027417">
    <property type="entry name" value="P-loop_NTPase"/>
</dbReference>
<dbReference type="PANTHER" id="PTHR21529">
    <property type="entry name" value="MAMMARY TURMOR VIRUS RECEPTOR HOMOLOG 1, 2 MTVR1, 2"/>
    <property type="match status" value="1"/>
</dbReference>
<dbReference type="PANTHER" id="PTHR21529:SF4">
    <property type="entry name" value="TPR AND ANKYRIN REPEAT-CONTAINING PROTEIN 1"/>
    <property type="match status" value="1"/>
</dbReference>
<dbReference type="GO" id="GO:0016787">
    <property type="term" value="F:hydrolase activity"/>
    <property type="evidence" value="ECO:0007669"/>
    <property type="project" value="UniProtKB-UniRule"/>
</dbReference>
<dbReference type="InterPro" id="IPR047187">
    <property type="entry name" value="SF1_C_Upf1"/>
</dbReference>
<reference evidence="7 8" key="1">
    <citation type="submission" date="2024-01" db="EMBL/GenBank/DDBJ databases">
        <title>A telomere-to-telomere, gap-free genome of sweet tea (Lithocarpus litseifolius).</title>
        <authorList>
            <person name="Zhou J."/>
        </authorList>
    </citation>
    <scope>NUCLEOTIDE SEQUENCE [LARGE SCALE GENOMIC DNA]</scope>
    <source>
        <strain evidence="7">Zhou-2022a</strain>
        <tissue evidence="7">Leaf</tissue>
    </source>
</reference>
<keyword evidence="2 5" id="KW-0378">Hydrolase</keyword>
<protein>
    <recommendedName>
        <fullName evidence="6">UvrD-like helicase ATP-binding domain-containing protein</fullName>
    </recommendedName>
</protein>
<sequence>MEGECSKKKKPTSNKLSLIDVVFSWCLEDVLNKDLYMNEVEKIPESFHSVQQYFGSFIFPLLEDTRAELSSSLDFISSAPYAGVNSLQECGECVYDVKVEQWMYESSSSSKPYKMFPGDILAEENCSLCSGKNDFIQNEEIYTTLLFKLNDSQREAVLASLHKFQCYHKSSVELIWGPPGTGKTMTLSILLFILQRMSCRTLVCAPTNVAITEAACHLLKLVKASSEAGSISDALLCPLGNILFMGREDMLEVASDIEEIHLNYRVERLLEVLDPWTGLRHCSCSMIDFLEGCVSQYHIFMDGELMEKKERNIAKNYSKGKCKTFLEFVIERFRPIAKLLRKSISIFCTHIARSFILDHNFETMVSIMKLLDTFETLLSQNNIDCEELLVQFSLPKNTESCHNSFKCISTLLNIKRGECIYILKVLLTDLDALDLPSAMDPSSVKKFCFQTASLILCTASSSHMLHSLNMKPLELLVIDESAQLKECELIIPLQLPGLRHAILFGDHCQLPAMVNSNVSDRAGFGRSLFERLSLMGHSKHFLNIQYRMHPLISFFPNSKFYGNKIVDAPNVKRGLAKRYLPGQIFGTYSFINISCGIEELDGVQHSWKNMVEVAVIIKVVNNLYKEWNGSKQTLSIGVISPYTAQVITVQEKIGKKYENLDGFAVKVKSIEGFQGGEADIIILSTVRCNSDGSISFASNHGRINVALTRARHCLWILGNETTLLNSQSVWKSIVCDAKDRQCFYNADEDENLAKLMLEVKKELNEYDDLLNFDSVLFKSARWKVLFSDYFRKSFKKLRSIEKKKLVINLLLRLSCGWRPKNKKCNLIHDNTSGMLKQFKVRDLYIICSIDIMKETWYIQVLKVWDILPLEDIPKLAIRLDALFGKYTNDYLNRCKAKYFDGDLEVPMSWVTSLDFVRYKNSSYTGDMADSDDVCFGRRTFVENSMVSDSLTLMKFYSLSSGVVSHLLSRCDGKELDFPFELSDQETEVILFDRSCFILGRSGTGKTTVLTTKLFQKEQLHHIASEGFHEPQSCSTVEICPKNEDGERVGVTKGAVLHQIFVTVNPKLCYAIKQQICRLKRFSCVGDASEGSTSTGLDEIDEMLQFTNIPDSFIDLPPNLYPLVLTFHKFLMMLDGTVGNSFFGRFPEAIGHSRGTKRASKSVALKTFIRTKEVNYERFRSSYWPRFNTELTKKFDSSTVFTEIMSHIKGGLPAGESCDKKLGLEDYLSLAERRVSTLSRQEREIIFDIFLKYERKKKERGEFDLADLVIDIHNRLKVSRYGDNMDFVYIDEVQDLSMRQVALFKYLCKNVAEGFIFSGDTAQTIARGIDFRFQDIKFLFYKEFLLGSVKDGAYGKKEKGQITDVFQLSQNFRTHAGILNLAQSVINLLYRFFPLSIDTLRPERSLIDGQVPVLLESVNGENALISVFKNCGNDGRKIIGFGADQVILVRDDLARNEIVDYVGNQTLILTIMESKGLEFQDVFLYNFFSSSPSKKQWRVIYKYMIEKDLLDSISTTSFPSFIWGKHNMLCSELKHLYVAITRTRQKLWIFENVKELSEPMFVYWKKLGFVQVREFNESLAQEMQVASSQEEWKSRGIELFYQNNYEMARMCFERAGERYWEKWAMAAGLRAAANHMSCSNSQLMHINLMKAAETFDSIGKSELSAQCYYEAKEYERAGTIYLEKFGNSKLEDAAECFTRAGCYKTAAQLYAKCNLFTKCLSVCSGAKLFDMGFQFLQYWKDNALSNNGLLNSNSDIEETSQMFLESAARYYHEIKHSKKMMMFVKAFHSKNSMRAFLKSLGSLDELLSLEKEWGNFLEAAEIARMLGDLLLEADLLENTGNYEDASLSILLYVFANSLWAPRSQGWPLKQFPRKEKLLTKAKEFAKNGSDNFFEFVCTEANILSDQECSLPELMQNFRSSQRHNSVRGEILCARKVLDSHLELSTSAYSWGDVAGYLDRHAKSRLSQNQVSVETLVYFWNFWKNKIWNIFEFLGCPGNEDVSGEFCLSYLAVNKQFIDTKVVYLLLKPDAYWLREIDDHYFMKKGKLVSIGALRFAQAARRYWCSEILSVGVGMLEKLKALYEFATQNALSLYSQTFPVVHMFVLTKSLMETRFVDCRQHIDKLKFFHDLSMNLFLDNVVNIYPLHWRKLLTENMIFLREMEQYKSVLQEVINNTINSTSKLTTHAQAGKVTIGTFDRNSPWGEFFLTLGGNAAQREVYLVHKFHKALEDTYNARWADVNDYISPGCFLHLVELLLIWVCSLREIFFASKSSFVEWLIHWEWKANLNTNSLAAEVDESSLVVILEFVSCIVEQLLYHEQDTINWFGKANIILDPDSYLLLVLRLFVVTCVLCLNHVKYFGLLYHLLGRTEITSHLPKDFYESLTRLLENDHEDTRIRVIAKAFRKIGNPLVIVSPRWHCSNFSCPDAIFVNRDVNIGRDNILKVLFLNDVKDSPNQKWWQ</sequence>
<keyword evidence="8" id="KW-1185">Reference proteome</keyword>
<keyword evidence="1 5" id="KW-0547">Nucleotide-binding</keyword>
<dbReference type="GO" id="GO:0004386">
    <property type="term" value="F:helicase activity"/>
    <property type="evidence" value="ECO:0007669"/>
    <property type="project" value="UniProtKB-UniRule"/>
</dbReference>
<evidence type="ECO:0000256" key="4">
    <source>
        <dbReference type="ARBA" id="ARBA00022840"/>
    </source>
</evidence>
<evidence type="ECO:0000256" key="5">
    <source>
        <dbReference type="PROSITE-ProRule" id="PRU00560"/>
    </source>
</evidence>
<dbReference type="Pfam" id="PF13361">
    <property type="entry name" value="UvrD_C"/>
    <property type="match status" value="1"/>
</dbReference>
<dbReference type="InterPro" id="IPR041679">
    <property type="entry name" value="DNA2/NAM7-like_C"/>
</dbReference>
<evidence type="ECO:0000259" key="6">
    <source>
        <dbReference type="PROSITE" id="PS51198"/>
    </source>
</evidence>
<evidence type="ECO:0000313" key="8">
    <source>
        <dbReference type="Proteomes" id="UP001459277"/>
    </source>
</evidence>
<accession>A0AAW2D5Q4</accession>